<organism evidence="2 3">
    <name type="scientific">Kocuria salsicia</name>
    <dbReference type="NCBI Taxonomy" id="664639"/>
    <lineage>
        <taxon>Bacteria</taxon>
        <taxon>Bacillati</taxon>
        <taxon>Actinomycetota</taxon>
        <taxon>Actinomycetes</taxon>
        <taxon>Micrococcales</taxon>
        <taxon>Micrococcaceae</taxon>
        <taxon>Kocuria</taxon>
    </lineage>
</organism>
<evidence type="ECO:0000313" key="2">
    <source>
        <dbReference type="EMBL" id="MEV8157513.1"/>
    </source>
</evidence>
<accession>A0ABV3KCK5</accession>
<name>A0ABV3KCK5_9MICC</name>
<dbReference type="InterPro" id="IPR021202">
    <property type="entry name" value="Rv3654c-like"/>
</dbReference>
<proteinExistence type="predicted"/>
<sequence>MPGREDGAAGAGQPLLARGGQCGACDGGGPHGWHREACGPRPGDPDAGSGTVHGTTMAGALCFLLIALLLVAQAGILTHRAAKAADLSALAAADVARGLSSGIPCDVAARVAEENGAQLADCSVVAPENTSVDVTATIELPQPITGLGPATGVSRAGPPAGEP</sequence>
<keyword evidence="1" id="KW-1133">Transmembrane helix</keyword>
<feature type="transmembrane region" description="Helical" evidence="1">
    <location>
        <begin position="57"/>
        <end position="77"/>
    </location>
</feature>
<dbReference type="RefSeq" id="WP_344205129.1">
    <property type="nucleotide sequence ID" value="NZ_BAAARF010000007.1"/>
</dbReference>
<evidence type="ECO:0000256" key="1">
    <source>
        <dbReference type="SAM" id="Phobius"/>
    </source>
</evidence>
<comment type="caution">
    <text evidence="2">The sequence shown here is derived from an EMBL/GenBank/DDBJ whole genome shotgun (WGS) entry which is preliminary data.</text>
</comment>
<gene>
    <name evidence="2" type="ORF">AB0O96_04805</name>
</gene>
<dbReference type="EMBL" id="JBFBLL010000002">
    <property type="protein sequence ID" value="MEV8157513.1"/>
    <property type="molecule type" value="Genomic_DNA"/>
</dbReference>
<keyword evidence="3" id="KW-1185">Reference proteome</keyword>
<reference evidence="2 3" key="1">
    <citation type="submission" date="2024-06" db="EMBL/GenBank/DDBJ databases">
        <title>The Natural Products Discovery Center: Release of the First 8490 Sequenced Strains for Exploring Actinobacteria Biosynthetic Diversity.</title>
        <authorList>
            <person name="Kalkreuter E."/>
            <person name="Kautsar S.A."/>
            <person name="Yang D."/>
            <person name="Bader C.D."/>
            <person name="Teijaro C.N."/>
            <person name="Fluegel L."/>
            <person name="Davis C.M."/>
            <person name="Simpson J.R."/>
            <person name="Lauterbach L."/>
            <person name="Steele A.D."/>
            <person name="Gui C."/>
            <person name="Meng S."/>
            <person name="Li G."/>
            <person name="Viehrig K."/>
            <person name="Ye F."/>
            <person name="Su P."/>
            <person name="Kiefer A.F."/>
            <person name="Nichols A."/>
            <person name="Cepeda A.J."/>
            <person name="Yan W."/>
            <person name="Fan B."/>
            <person name="Jiang Y."/>
            <person name="Adhikari A."/>
            <person name="Zheng C.-J."/>
            <person name="Schuster L."/>
            <person name="Cowan T.M."/>
            <person name="Smanski M.J."/>
            <person name="Chevrette M.G."/>
            <person name="De Carvalho L.P.S."/>
            <person name="Shen B."/>
        </authorList>
    </citation>
    <scope>NUCLEOTIDE SEQUENCE [LARGE SCALE GENOMIC DNA]</scope>
    <source>
        <strain evidence="2 3">NPDC079179</strain>
    </source>
</reference>
<protein>
    <submittedName>
        <fullName evidence="2">Rv3654c family TadE-like protein</fullName>
    </submittedName>
</protein>
<keyword evidence="1" id="KW-0472">Membrane</keyword>
<dbReference type="NCBIfam" id="TIGR03816">
    <property type="entry name" value="tadE_like_DECH"/>
    <property type="match status" value="1"/>
</dbReference>
<evidence type="ECO:0000313" key="3">
    <source>
        <dbReference type="Proteomes" id="UP001553031"/>
    </source>
</evidence>
<keyword evidence="1" id="KW-0812">Transmembrane</keyword>
<dbReference type="Proteomes" id="UP001553031">
    <property type="component" value="Unassembled WGS sequence"/>
</dbReference>